<comment type="caution">
    <text evidence="2">The sequence shown here is derived from an EMBL/GenBank/DDBJ whole genome shotgun (WGS) entry which is preliminary data.</text>
</comment>
<proteinExistence type="predicted"/>
<evidence type="ECO:0000313" key="3">
    <source>
        <dbReference type="Proteomes" id="UP000315914"/>
    </source>
</evidence>
<reference evidence="2 3" key="1">
    <citation type="submission" date="2019-06" db="EMBL/GenBank/DDBJ databases">
        <title>Genomic Encyclopedia of Type Strains, Phase IV (KMG-V): Genome sequencing to study the core and pangenomes of soil and plant-associated prokaryotes.</title>
        <authorList>
            <person name="Whitman W."/>
        </authorList>
    </citation>
    <scope>NUCLEOTIDE SEQUENCE [LARGE SCALE GENOMIC DNA]</scope>
    <source>
        <strain evidence="2 3">BR 10556</strain>
    </source>
</reference>
<keyword evidence="3" id="KW-1185">Reference proteome</keyword>
<dbReference type="AlphaFoldDB" id="A0A560K2T5"/>
<evidence type="ECO:0000256" key="1">
    <source>
        <dbReference type="SAM" id="MobiDB-lite"/>
    </source>
</evidence>
<dbReference type="EMBL" id="VITW01000004">
    <property type="protein sequence ID" value="TWB76104.1"/>
    <property type="molecule type" value="Genomic_DNA"/>
</dbReference>
<feature type="region of interest" description="Disordered" evidence="1">
    <location>
        <begin position="247"/>
        <end position="266"/>
    </location>
</feature>
<protein>
    <submittedName>
        <fullName evidence="2">Uncharacterized protein</fullName>
    </submittedName>
</protein>
<dbReference type="OrthoDB" id="7452124at2"/>
<dbReference type="RefSeq" id="WP_080134661.1">
    <property type="nucleotide sequence ID" value="NZ_LWIG01000007.1"/>
</dbReference>
<dbReference type="Proteomes" id="UP000315914">
    <property type="component" value="Unassembled WGS sequence"/>
</dbReference>
<feature type="compositionally biased region" description="Low complexity" evidence="1">
    <location>
        <begin position="255"/>
        <end position="266"/>
    </location>
</feature>
<organism evidence="2 3">
    <name type="scientific">Bradyrhizobium sacchari</name>
    <dbReference type="NCBI Taxonomy" id="1399419"/>
    <lineage>
        <taxon>Bacteria</taxon>
        <taxon>Pseudomonadati</taxon>
        <taxon>Pseudomonadota</taxon>
        <taxon>Alphaproteobacteria</taxon>
        <taxon>Hyphomicrobiales</taxon>
        <taxon>Nitrobacteraceae</taxon>
        <taxon>Bradyrhizobium</taxon>
    </lineage>
</organism>
<name>A0A560K2T5_9BRAD</name>
<gene>
    <name evidence="2" type="ORF">FBZ95_104284</name>
</gene>
<evidence type="ECO:0000313" key="2">
    <source>
        <dbReference type="EMBL" id="TWB76104.1"/>
    </source>
</evidence>
<sequence length="266" mass="29270">MFVLRISVTLPVIDRIKILLTQSLPDVKSSHRVEALGRGLGFRTYAALRTAVQESTPPLATVTGSHFSDYLKEHGFEVDPAPLYRAAAEVAIQAVLYAMPRLHIHGIGFGRPQRNPDGSRQTPQEQYAEFQERREECLGKHAAEAFLRSLALLERVTVTKTIRSGAGSYRLKHIAENYVCTYPEGGKLGPAYVPNGMLIAAAVHMGFAYKTYVDDFGYDTLNASFNMSKAVVDDLDAEIRPHTGFASDRARRRSAAASPMAARSSD</sequence>
<accession>A0A560K2T5</accession>